<dbReference type="Proteomes" id="UP000749040">
    <property type="component" value="Unassembled WGS sequence"/>
</dbReference>
<sequence>MLRAIRSYEQWTSDQPDTEQALTTALTPGMLVIWGKAAFRVVSLEDLNRGNWRDEDEQAWEEAGRPDIPTWTARPMWLSVQYDNKTETGTRGGIVPADAGWVILPEHYSVCRQCGELPPCAEVFADRVMAVEAQRIEFEMRLTHGMCHGCGHIVTPREHSILFSGDNLIRPDLGSNTAVFHTRRHCLPIVLAYQDRWLAVDPSRKPRITSDGSSWRPAGPWEGGHR</sequence>
<keyword evidence="3" id="KW-1185">Reference proteome</keyword>
<accession>A0ABS2U2W2</accession>
<dbReference type="EMBL" id="JADKYB010000030">
    <property type="protein sequence ID" value="MBM9509928.1"/>
    <property type="molecule type" value="Genomic_DNA"/>
</dbReference>
<evidence type="ECO:0000256" key="1">
    <source>
        <dbReference type="SAM" id="MobiDB-lite"/>
    </source>
</evidence>
<evidence type="ECO:0000313" key="3">
    <source>
        <dbReference type="Proteomes" id="UP000749040"/>
    </source>
</evidence>
<evidence type="ECO:0000313" key="2">
    <source>
        <dbReference type="EMBL" id="MBM9509928.1"/>
    </source>
</evidence>
<feature type="region of interest" description="Disordered" evidence="1">
    <location>
        <begin position="205"/>
        <end position="226"/>
    </location>
</feature>
<gene>
    <name evidence="2" type="ORF">ITX44_36320</name>
</gene>
<organism evidence="2 3">
    <name type="scientific">Actinacidiphila acididurans</name>
    <dbReference type="NCBI Taxonomy" id="2784346"/>
    <lineage>
        <taxon>Bacteria</taxon>
        <taxon>Bacillati</taxon>
        <taxon>Actinomycetota</taxon>
        <taxon>Actinomycetes</taxon>
        <taxon>Kitasatosporales</taxon>
        <taxon>Streptomycetaceae</taxon>
        <taxon>Actinacidiphila</taxon>
    </lineage>
</organism>
<protein>
    <submittedName>
        <fullName evidence="2">Uncharacterized protein</fullName>
    </submittedName>
</protein>
<name>A0ABS2U2W2_9ACTN</name>
<reference evidence="2 3" key="1">
    <citation type="submission" date="2021-01" db="EMBL/GenBank/DDBJ databases">
        <title>Streptomyces acididurans sp. nov., isolated from a peat swamp forest soil.</title>
        <authorList>
            <person name="Chantavorakit T."/>
            <person name="Duangmal K."/>
        </authorList>
    </citation>
    <scope>NUCLEOTIDE SEQUENCE [LARGE SCALE GENOMIC DNA]</scope>
    <source>
        <strain evidence="2 3">KK5PA1</strain>
    </source>
</reference>
<dbReference type="RefSeq" id="WP_205363494.1">
    <property type="nucleotide sequence ID" value="NZ_JADKYB010000030.1"/>
</dbReference>
<proteinExistence type="predicted"/>
<comment type="caution">
    <text evidence="2">The sequence shown here is derived from an EMBL/GenBank/DDBJ whole genome shotgun (WGS) entry which is preliminary data.</text>
</comment>